<dbReference type="Gene3D" id="3.40.91.50">
    <property type="match status" value="1"/>
</dbReference>
<dbReference type="Proteomes" id="UP000095237">
    <property type="component" value="Unassembled WGS sequence"/>
</dbReference>
<evidence type="ECO:0000313" key="1">
    <source>
        <dbReference type="EMBL" id="OEG69562.1"/>
    </source>
</evidence>
<keyword evidence="2" id="KW-1185">Reference proteome</keyword>
<dbReference type="AlphaFoldDB" id="A0A1E5IGC7"/>
<accession>A0A1E5IGC7</accession>
<sequence length="77" mass="8426">MFNNKASKDEILMVIEQPLRLEFLISLAILKNVTVKPNFISNDEGLPTSFAAGGNPDIECFENDDTVLVEATLLTGV</sequence>
<name>A0A1E5IGC7_ENDTX</name>
<dbReference type="EMBL" id="LNVX01000658">
    <property type="protein sequence ID" value="OEG69562.1"/>
    <property type="molecule type" value="Genomic_DNA"/>
</dbReference>
<dbReference type="PROSITE" id="PS00430">
    <property type="entry name" value="TONB_DEPENDENT_REC_1"/>
    <property type="match status" value="1"/>
</dbReference>
<protein>
    <submittedName>
        <fullName evidence="1">Uncharacterized protein</fullName>
    </submittedName>
</protein>
<dbReference type="Pfam" id="PF09491">
    <property type="entry name" value="RE_AlwI"/>
    <property type="match status" value="1"/>
</dbReference>
<reference evidence="1 2" key="1">
    <citation type="submission" date="2015-11" db="EMBL/GenBank/DDBJ databases">
        <title>Evidence for parallel genomic evolution in an endosymbiosis of termite gut flagellates.</title>
        <authorList>
            <person name="Zheng H."/>
        </authorList>
    </citation>
    <scope>NUCLEOTIDE SEQUENCE [LARGE SCALE GENOMIC DNA]</scope>
    <source>
        <strain evidence="1 2">CET450</strain>
    </source>
</reference>
<organism evidence="1 2">
    <name type="scientific">Endomicrobium trichonymphae</name>
    <dbReference type="NCBI Taxonomy" id="1408204"/>
    <lineage>
        <taxon>Bacteria</taxon>
        <taxon>Pseudomonadati</taxon>
        <taxon>Elusimicrobiota</taxon>
        <taxon>Endomicrobiia</taxon>
        <taxon>Endomicrobiales</taxon>
        <taxon>Endomicrobiaceae</taxon>
        <taxon>Candidatus Endomicrobiellum</taxon>
    </lineage>
</organism>
<proteinExistence type="predicted"/>
<dbReference type="InterPro" id="IPR018573">
    <property type="entry name" value="Restrct_endonuc_II_AlwI"/>
</dbReference>
<evidence type="ECO:0000313" key="2">
    <source>
        <dbReference type="Proteomes" id="UP000095237"/>
    </source>
</evidence>
<dbReference type="InterPro" id="IPR010916">
    <property type="entry name" value="TonB_box_CS"/>
</dbReference>
<comment type="caution">
    <text evidence="1">The sequence shown here is derived from an EMBL/GenBank/DDBJ whole genome shotgun (WGS) entry which is preliminary data.</text>
</comment>
<gene>
    <name evidence="1" type="ORF">ATZ36_08825</name>
</gene>